<dbReference type="RefSeq" id="WP_244352327.1">
    <property type="nucleotide sequence ID" value="NZ_AP025635.1"/>
</dbReference>
<organism evidence="2 3">
    <name type="scientific">Enterococcus innesii</name>
    <dbReference type="NCBI Taxonomy" id="2839759"/>
    <lineage>
        <taxon>Bacteria</taxon>
        <taxon>Bacillati</taxon>
        <taxon>Bacillota</taxon>
        <taxon>Bacilli</taxon>
        <taxon>Lactobacillales</taxon>
        <taxon>Enterococcaceae</taxon>
        <taxon>Enterococcus</taxon>
    </lineage>
</organism>
<evidence type="ECO:0000313" key="2">
    <source>
        <dbReference type="EMBL" id="BDG66770.1"/>
    </source>
</evidence>
<evidence type="ECO:0000313" key="3">
    <source>
        <dbReference type="Proteomes" id="UP000831692"/>
    </source>
</evidence>
<evidence type="ECO:0000256" key="1">
    <source>
        <dbReference type="SAM" id="SignalP"/>
    </source>
</evidence>
<dbReference type="EMBL" id="AP025635">
    <property type="protein sequence ID" value="BDG66770.1"/>
    <property type="molecule type" value="Genomic_DNA"/>
</dbReference>
<feature type="signal peptide" evidence="1">
    <location>
        <begin position="1"/>
        <end position="24"/>
    </location>
</feature>
<dbReference type="GeneID" id="83456336"/>
<reference evidence="2 3" key="1">
    <citation type="submission" date="2022-03" db="EMBL/GenBank/DDBJ databases">
        <title>Complete genome sequence of Enterococcus innesii DB-1.</title>
        <authorList>
            <person name="Fukuda D."/>
            <person name="Nolasco-Hipolito C."/>
        </authorList>
    </citation>
    <scope>NUCLEOTIDE SEQUENCE [LARGE SCALE GENOMIC DNA]</scope>
    <source>
        <strain evidence="2 3">DB-1</strain>
    </source>
</reference>
<dbReference type="Proteomes" id="UP000831692">
    <property type="component" value="Chromosome"/>
</dbReference>
<accession>A0ABM7XP36</accession>
<sequence length="154" mass="16000">MKKVILATAFLFALSIGVSVPVAAEEVAVTVNEGTATFTLETPAETKTVDFAEISFTDAKADPLSGTFSLSGTLANKSFGAKKVVITAQVPGETIAPGLTVATSEVFSVEAEQGYEATQTGTFDYTIDPATFDSTKKADYLITLTASEATDVTP</sequence>
<keyword evidence="1" id="KW-0732">Signal</keyword>
<gene>
    <name evidence="2" type="ORF">ENLAB_03340</name>
</gene>
<evidence type="ECO:0008006" key="4">
    <source>
        <dbReference type="Google" id="ProtNLM"/>
    </source>
</evidence>
<proteinExistence type="predicted"/>
<protein>
    <recommendedName>
        <fullName evidence="4">WxL domain-containing protein</fullName>
    </recommendedName>
</protein>
<keyword evidence="3" id="KW-1185">Reference proteome</keyword>
<name>A0ABM7XP36_9ENTE</name>
<feature type="chain" id="PRO_5045076865" description="WxL domain-containing protein" evidence="1">
    <location>
        <begin position="25"/>
        <end position="154"/>
    </location>
</feature>